<dbReference type="OrthoDB" id="1164251at2"/>
<organism evidence="1 2">
    <name type="scientific">Aquimarina algiphila</name>
    <dbReference type="NCBI Taxonomy" id="2047982"/>
    <lineage>
        <taxon>Bacteria</taxon>
        <taxon>Pseudomonadati</taxon>
        <taxon>Bacteroidota</taxon>
        <taxon>Flavobacteriia</taxon>
        <taxon>Flavobacteriales</taxon>
        <taxon>Flavobacteriaceae</taxon>
        <taxon>Aquimarina</taxon>
    </lineage>
</organism>
<keyword evidence="2" id="KW-1185">Reference proteome</keyword>
<proteinExistence type="predicted"/>
<comment type="caution">
    <text evidence="1">The sequence shown here is derived from an EMBL/GenBank/DDBJ whole genome shotgun (WGS) entry which is preliminary data.</text>
</comment>
<gene>
    <name evidence="1" type="ORF">FOF46_15950</name>
</gene>
<reference evidence="1 2" key="1">
    <citation type="submission" date="2019-07" db="EMBL/GenBank/DDBJ databases">
        <title>The draft genome sequence of Aquimarina algiphila M91.</title>
        <authorList>
            <person name="Meng X."/>
        </authorList>
    </citation>
    <scope>NUCLEOTIDE SEQUENCE [LARGE SCALE GENOMIC DNA]</scope>
    <source>
        <strain evidence="1 2">M91</strain>
    </source>
</reference>
<accession>A0A554VIC6</accession>
<dbReference type="Proteomes" id="UP000318833">
    <property type="component" value="Unassembled WGS sequence"/>
</dbReference>
<dbReference type="AlphaFoldDB" id="A0A554VIC6"/>
<dbReference type="EMBL" id="VLNR01000033">
    <property type="protein sequence ID" value="TSE07408.1"/>
    <property type="molecule type" value="Genomic_DNA"/>
</dbReference>
<dbReference type="RefSeq" id="WP_143917138.1">
    <property type="nucleotide sequence ID" value="NZ_CANMXV010000038.1"/>
</dbReference>
<protein>
    <submittedName>
        <fullName evidence="1">Uncharacterized protein</fullName>
    </submittedName>
</protein>
<evidence type="ECO:0000313" key="1">
    <source>
        <dbReference type="EMBL" id="TSE07408.1"/>
    </source>
</evidence>
<name>A0A554VIC6_9FLAO</name>
<sequence>MTDRAILNQEWDRQLEEMLASPKNRPYYRVLANPERLMVYYGFAKLTPKVMRKHELVIIYENANHNPMKNLEWIFRKTHLAYIREQSAEERQAASMSNRMFTKYGYFIDDKPWDSNIDMVLSDNFSADEKHVSPSERELIRVMLREKYFEIYDTKPVHQLAFIFA</sequence>
<evidence type="ECO:0000313" key="2">
    <source>
        <dbReference type="Proteomes" id="UP000318833"/>
    </source>
</evidence>